<reference evidence="1 2" key="1">
    <citation type="submission" date="2018-02" db="EMBL/GenBank/DDBJ databases">
        <title>Comparative genomes isolates from brazilian mangrove.</title>
        <authorList>
            <person name="Araujo J.E."/>
            <person name="Taketani R.G."/>
            <person name="Silva M.C.P."/>
            <person name="Loureco M.V."/>
            <person name="Andreote F.D."/>
        </authorList>
    </citation>
    <scope>NUCLEOTIDE SEQUENCE [LARGE SCALE GENOMIC DNA]</scope>
    <source>
        <strain evidence="1 2">Nap-Phe MGV</strain>
    </source>
</reference>
<protein>
    <submittedName>
        <fullName evidence="1">Uncharacterized protein</fullName>
    </submittedName>
</protein>
<dbReference type="EMBL" id="PUHZ01000004">
    <property type="protein sequence ID" value="PQO47585.1"/>
    <property type="molecule type" value="Genomic_DNA"/>
</dbReference>
<dbReference type="OrthoDB" id="292426at2"/>
<dbReference type="AlphaFoldDB" id="A0A2S8GT39"/>
<sequence length="463" mass="52681">MYRLLILSLLAILLPGLAVVPVQGAQPKPVITLTPGLFELESQSIVLGTLTKVEISNEAVFHRIRAAVTIDVERTLFGPDLKLQELVVKKVWYLPSDFPDNGERGDPRVGDRVFFRYEPNYKADRPELFGDMRIGQAAAAEIARIDRVKRLMAMPDTEQAARLAVEGCRDDDLTFAIWCLSLLRSPTKQGDGTEQRVYGEIRRHVSAAEYEALLWELLSDPATADDVYEYVDRALAQGKLTDEEQQTRSRRHLRRIAEILSRPDEVQTGAFDDKLKYMIRDSYPSMPVSVKLEALDALQRLMTQGKPHPECSTPLRYLSRWYDPSRDDEAMFVALSEFYRGFSPLHCPALRISSYYFCSGLYDLMCRRSGKTRVPYEEGVLLLEELILLGDDESASNGALLLTGFSRFCEDKKIARFQVRDRLRSIRDTTTNVKAKAKLSAYLKKWDEDQEEPPVKQTINDAT</sequence>
<evidence type="ECO:0000313" key="2">
    <source>
        <dbReference type="Proteomes" id="UP000237819"/>
    </source>
</evidence>
<organism evidence="1 2">
    <name type="scientific">Blastopirellula marina</name>
    <dbReference type="NCBI Taxonomy" id="124"/>
    <lineage>
        <taxon>Bacteria</taxon>
        <taxon>Pseudomonadati</taxon>
        <taxon>Planctomycetota</taxon>
        <taxon>Planctomycetia</taxon>
        <taxon>Pirellulales</taxon>
        <taxon>Pirellulaceae</taxon>
        <taxon>Blastopirellula</taxon>
    </lineage>
</organism>
<proteinExistence type="predicted"/>
<accession>A0A2S8GT39</accession>
<evidence type="ECO:0000313" key="1">
    <source>
        <dbReference type="EMBL" id="PQO47585.1"/>
    </source>
</evidence>
<name>A0A2S8GT39_9BACT</name>
<dbReference type="RefSeq" id="WP_105333846.1">
    <property type="nucleotide sequence ID" value="NZ_PUHZ01000004.1"/>
</dbReference>
<dbReference type="Proteomes" id="UP000237819">
    <property type="component" value="Unassembled WGS sequence"/>
</dbReference>
<gene>
    <name evidence="1" type="ORF">C5Y93_02685</name>
</gene>
<comment type="caution">
    <text evidence="1">The sequence shown here is derived from an EMBL/GenBank/DDBJ whole genome shotgun (WGS) entry which is preliminary data.</text>
</comment>